<dbReference type="AlphaFoldDB" id="A0A0J9SKC0"/>
<protein>
    <submittedName>
        <fullName evidence="2">Uncharacterized protein</fullName>
    </submittedName>
</protein>
<proteinExistence type="predicted"/>
<dbReference type="Proteomes" id="UP000053327">
    <property type="component" value="Unassembled WGS sequence"/>
</dbReference>
<name>A0A0J9SKC0_PLAV1</name>
<reference evidence="2 3" key="1">
    <citation type="submission" date="2011-08" db="EMBL/GenBank/DDBJ databases">
        <title>The Genome Sequence of Plasmodium vivax Brazil I.</title>
        <authorList>
            <consortium name="The Broad Institute Genome Sequencing Platform"/>
            <consortium name="The Broad Institute Genome Sequencing Center for Infectious Disease"/>
            <person name="Neafsey D."/>
            <person name="Carlton J."/>
            <person name="Barnwell J."/>
            <person name="Collins W."/>
            <person name="Escalante A."/>
            <person name="Mullikin J."/>
            <person name="Saul A."/>
            <person name="Guigo R."/>
            <person name="Camara F."/>
            <person name="Young S.K."/>
            <person name="Zeng Q."/>
            <person name="Gargeya S."/>
            <person name="Fitzgerald M."/>
            <person name="Haas B."/>
            <person name="Abouelleil A."/>
            <person name="Alvarado L."/>
            <person name="Arachchi H.M."/>
            <person name="Berlin A."/>
            <person name="Brown A."/>
            <person name="Chapman S.B."/>
            <person name="Chen Z."/>
            <person name="Dunbar C."/>
            <person name="Freedman E."/>
            <person name="Gearin G."/>
            <person name="Gellesch M."/>
            <person name="Goldberg J."/>
            <person name="Griggs A."/>
            <person name="Gujja S."/>
            <person name="Heiman D."/>
            <person name="Howarth C."/>
            <person name="Larson L."/>
            <person name="Lui A."/>
            <person name="MacDonald P.J.P."/>
            <person name="Montmayeur A."/>
            <person name="Murphy C."/>
            <person name="Neiman D."/>
            <person name="Pearson M."/>
            <person name="Priest M."/>
            <person name="Roberts A."/>
            <person name="Saif S."/>
            <person name="Shea T."/>
            <person name="Shenoy N."/>
            <person name="Sisk P."/>
            <person name="Stolte C."/>
            <person name="Sykes S."/>
            <person name="Wortman J."/>
            <person name="Nusbaum C."/>
            <person name="Birren B."/>
        </authorList>
    </citation>
    <scope>NUCLEOTIDE SEQUENCE [LARGE SCALE GENOMIC DNA]</scope>
    <source>
        <strain evidence="2 3">Brazil I</strain>
    </source>
</reference>
<feature type="transmembrane region" description="Helical" evidence="1">
    <location>
        <begin position="261"/>
        <end position="283"/>
    </location>
</feature>
<keyword evidence="1" id="KW-1133">Transmembrane helix</keyword>
<evidence type="ECO:0000256" key="1">
    <source>
        <dbReference type="SAM" id="Phobius"/>
    </source>
</evidence>
<keyword evidence="1" id="KW-0472">Membrane</keyword>
<dbReference type="EMBL" id="KQ234880">
    <property type="protein sequence ID" value="KMZ83480.1"/>
    <property type="molecule type" value="Genomic_DNA"/>
</dbReference>
<organism evidence="2 3">
    <name type="scientific">Plasmodium vivax (strain Brazil I)</name>
    <dbReference type="NCBI Taxonomy" id="1033975"/>
    <lineage>
        <taxon>Eukaryota</taxon>
        <taxon>Sar</taxon>
        <taxon>Alveolata</taxon>
        <taxon>Apicomplexa</taxon>
        <taxon>Aconoidasida</taxon>
        <taxon>Haemosporida</taxon>
        <taxon>Plasmodiidae</taxon>
        <taxon>Plasmodium</taxon>
        <taxon>Plasmodium (Plasmodium)</taxon>
    </lineage>
</organism>
<sequence length="294" mass="35165">MILLKVPLVHRKIIINFYSIINDLILLCHIINTKNCNTLYFYSLRKIVFCFIYTYISKFSEIDSIISKKDEISHGDNYNNCKSFKETKLSTYKDKGEKFLKKCAIIAEHQQEIIDDPKFSKAAYCKYINYWIYDTLETFKESKYSSLLDKFYDTVENLSYCKTYKRDITEQMHKKLKDLYELYDDFNKFKDEPLVDTKETCQYGKKCVENYKKHVKDCKENYKNGLCMNLIYFKNEYDNHRTHVKSCWNDMSYLDPIKTDMSFSIFTVISVLSVISFVLFLLYKVCNNTILIIF</sequence>
<evidence type="ECO:0000313" key="3">
    <source>
        <dbReference type="Proteomes" id="UP000053327"/>
    </source>
</evidence>
<evidence type="ECO:0000313" key="2">
    <source>
        <dbReference type="EMBL" id="KMZ83480.1"/>
    </source>
</evidence>
<gene>
    <name evidence="2" type="ORF">PVBG_05597</name>
</gene>
<accession>A0A0J9SKC0</accession>
<keyword evidence="1" id="KW-0812">Transmembrane</keyword>